<dbReference type="GO" id="GO:0016020">
    <property type="term" value="C:membrane"/>
    <property type="evidence" value="ECO:0007669"/>
    <property type="project" value="UniProtKB-SubCell"/>
</dbReference>
<dbReference type="PIRSF" id="PIRSF005859">
    <property type="entry name" value="PBR"/>
    <property type="match status" value="1"/>
</dbReference>
<protein>
    <submittedName>
        <fullName evidence="7">TspO/MBR family protein</fullName>
    </submittedName>
</protein>
<gene>
    <name evidence="7" type="ORF">Pla144_27940</name>
</gene>
<dbReference type="EMBL" id="SJPS01000004">
    <property type="protein sequence ID" value="TWU25587.1"/>
    <property type="molecule type" value="Genomic_DNA"/>
</dbReference>
<dbReference type="GO" id="GO:0033013">
    <property type="term" value="P:tetrapyrrole metabolic process"/>
    <property type="evidence" value="ECO:0007669"/>
    <property type="project" value="UniProtKB-ARBA"/>
</dbReference>
<evidence type="ECO:0000256" key="6">
    <source>
        <dbReference type="SAM" id="Phobius"/>
    </source>
</evidence>
<dbReference type="PANTHER" id="PTHR10057">
    <property type="entry name" value="PERIPHERAL-TYPE BENZODIAZEPINE RECEPTOR"/>
    <property type="match status" value="1"/>
</dbReference>
<dbReference type="Gene3D" id="1.20.1260.100">
    <property type="entry name" value="TspO/MBR protein"/>
    <property type="match status" value="1"/>
</dbReference>
<evidence type="ECO:0000256" key="4">
    <source>
        <dbReference type="ARBA" id="ARBA00022989"/>
    </source>
</evidence>
<dbReference type="InterPro" id="IPR038330">
    <property type="entry name" value="TspO/MBR-related_sf"/>
</dbReference>
<comment type="subcellular location">
    <subcellularLocation>
        <location evidence="1">Membrane</location>
        <topology evidence="1">Multi-pass membrane protein</topology>
    </subcellularLocation>
</comment>
<keyword evidence="3 6" id="KW-0812">Transmembrane</keyword>
<feature type="transmembrane region" description="Helical" evidence="6">
    <location>
        <begin position="82"/>
        <end position="100"/>
    </location>
</feature>
<reference evidence="7 8" key="1">
    <citation type="submission" date="2019-02" db="EMBL/GenBank/DDBJ databases">
        <title>Deep-cultivation of Planctomycetes and their phenomic and genomic characterization uncovers novel biology.</title>
        <authorList>
            <person name="Wiegand S."/>
            <person name="Jogler M."/>
            <person name="Boedeker C."/>
            <person name="Pinto D."/>
            <person name="Vollmers J."/>
            <person name="Rivas-Marin E."/>
            <person name="Kohn T."/>
            <person name="Peeters S.H."/>
            <person name="Heuer A."/>
            <person name="Rast P."/>
            <person name="Oberbeckmann S."/>
            <person name="Bunk B."/>
            <person name="Jeske O."/>
            <person name="Meyerdierks A."/>
            <person name="Storesund J.E."/>
            <person name="Kallscheuer N."/>
            <person name="Luecker S."/>
            <person name="Lage O.M."/>
            <person name="Pohl T."/>
            <person name="Merkel B.J."/>
            <person name="Hornburger P."/>
            <person name="Mueller R.-W."/>
            <person name="Bruemmer F."/>
            <person name="Labrenz M."/>
            <person name="Spormann A.M."/>
            <person name="Op Den Camp H."/>
            <person name="Overmann J."/>
            <person name="Amann R."/>
            <person name="Jetten M.S.M."/>
            <person name="Mascher T."/>
            <person name="Medema M.H."/>
            <person name="Devos D.P."/>
            <person name="Kaster A.-K."/>
            <person name="Ovreas L."/>
            <person name="Rohde M."/>
            <person name="Galperin M.Y."/>
            <person name="Jogler C."/>
        </authorList>
    </citation>
    <scope>NUCLEOTIDE SEQUENCE [LARGE SCALE GENOMIC DNA]</scope>
    <source>
        <strain evidence="7 8">Pla144</strain>
    </source>
</reference>
<evidence type="ECO:0000313" key="8">
    <source>
        <dbReference type="Proteomes" id="UP000318437"/>
    </source>
</evidence>
<name>A0A5C6CPR7_9BACT</name>
<organism evidence="7 8">
    <name type="scientific">Bythopirellula polymerisocia</name>
    <dbReference type="NCBI Taxonomy" id="2528003"/>
    <lineage>
        <taxon>Bacteria</taxon>
        <taxon>Pseudomonadati</taxon>
        <taxon>Planctomycetota</taxon>
        <taxon>Planctomycetia</taxon>
        <taxon>Pirellulales</taxon>
        <taxon>Lacipirellulaceae</taxon>
        <taxon>Bythopirellula</taxon>
    </lineage>
</organism>
<dbReference type="Proteomes" id="UP000318437">
    <property type="component" value="Unassembled WGS sequence"/>
</dbReference>
<evidence type="ECO:0000313" key="7">
    <source>
        <dbReference type="EMBL" id="TWU25587.1"/>
    </source>
</evidence>
<dbReference type="CDD" id="cd15904">
    <property type="entry name" value="TSPO_MBR"/>
    <property type="match status" value="1"/>
</dbReference>
<proteinExistence type="inferred from homology"/>
<evidence type="ECO:0000256" key="2">
    <source>
        <dbReference type="ARBA" id="ARBA00007524"/>
    </source>
</evidence>
<comment type="caution">
    <text evidence="7">The sequence shown here is derived from an EMBL/GenBank/DDBJ whole genome shotgun (WGS) entry which is preliminary data.</text>
</comment>
<sequence>MNERKRWIGLIFFVLVCLAAGGLGALATTPEIDGWYQTLTKPSWNPPAWVFGPVWTTLYILMAIAAWLVWKPAGYQAVALPLNLFSLQLLLNFAWSWIFFRFHQLGWAFADIALLWLAIIATTAAFFRHSRLAGWLMTPYLAWVSFAAILNFVIWRLNSG</sequence>
<evidence type="ECO:0000256" key="1">
    <source>
        <dbReference type="ARBA" id="ARBA00004141"/>
    </source>
</evidence>
<dbReference type="PANTHER" id="PTHR10057:SF0">
    <property type="entry name" value="TRANSLOCATOR PROTEIN"/>
    <property type="match status" value="1"/>
</dbReference>
<feature type="transmembrane region" description="Helical" evidence="6">
    <location>
        <begin position="139"/>
        <end position="157"/>
    </location>
</feature>
<feature type="transmembrane region" description="Helical" evidence="6">
    <location>
        <begin position="106"/>
        <end position="127"/>
    </location>
</feature>
<dbReference type="FunFam" id="1.20.1260.100:FF:000001">
    <property type="entry name" value="translocator protein 2"/>
    <property type="match status" value="1"/>
</dbReference>
<evidence type="ECO:0000256" key="5">
    <source>
        <dbReference type="ARBA" id="ARBA00023136"/>
    </source>
</evidence>
<dbReference type="AlphaFoldDB" id="A0A5C6CPR7"/>
<dbReference type="Pfam" id="PF03073">
    <property type="entry name" value="TspO_MBR"/>
    <property type="match status" value="1"/>
</dbReference>
<dbReference type="OrthoDB" id="9795496at2"/>
<accession>A0A5C6CPR7</accession>
<keyword evidence="4 6" id="KW-1133">Transmembrane helix</keyword>
<evidence type="ECO:0000256" key="3">
    <source>
        <dbReference type="ARBA" id="ARBA00022692"/>
    </source>
</evidence>
<dbReference type="RefSeq" id="WP_146451184.1">
    <property type="nucleotide sequence ID" value="NZ_SJPS01000004.1"/>
</dbReference>
<keyword evidence="8" id="KW-1185">Reference proteome</keyword>
<keyword evidence="5 6" id="KW-0472">Membrane</keyword>
<comment type="similarity">
    <text evidence="2">Belongs to the TspO/BZRP family.</text>
</comment>
<feature type="transmembrane region" description="Helical" evidence="6">
    <location>
        <begin position="48"/>
        <end position="70"/>
    </location>
</feature>
<dbReference type="InterPro" id="IPR004307">
    <property type="entry name" value="TspO_MBR"/>
</dbReference>